<dbReference type="Gene3D" id="3.90.1200.10">
    <property type="match status" value="1"/>
</dbReference>
<dbReference type="PANTHER" id="PTHR11012:SF30">
    <property type="entry name" value="PROTEIN KINASE-LIKE DOMAIN-CONTAINING"/>
    <property type="match status" value="1"/>
</dbReference>
<dbReference type="EMBL" id="MLQM01000017">
    <property type="protein sequence ID" value="OHV05457.1"/>
    <property type="molecule type" value="Genomic_DNA"/>
</dbReference>
<keyword evidence="4" id="KW-1185">Reference proteome</keyword>
<dbReference type="AlphaFoldDB" id="A0A1S1NMQ5"/>
<dbReference type="Proteomes" id="UP000238296">
    <property type="component" value="Unassembled WGS sequence"/>
</dbReference>
<dbReference type="PANTHER" id="PTHR11012">
    <property type="entry name" value="PROTEIN KINASE-LIKE DOMAIN-CONTAINING"/>
    <property type="match status" value="1"/>
</dbReference>
<dbReference type="Proteomes" id="UP000179734">
    <property type="component" value="Unassembled WGS sequence"/>
</dbReference>
<name>A0A1S1NMQ5_9MYCO</name>
<evidence type="ECO:0000259" key="1">
    <source>
        <dbReference type="SMART" id="SM00587"/>
    </source>
</evidence>
<dbReference type="EMBL" id="PPEA01000651">
    <property type="protein sequence ID" value="PQM45418.1"/>
    <property type="molecule type" value="Genomic_DNA"/>
</dbReference>
<sequence>MSGAVDSRLSALEPAWCQKMLRSHGFGSVVLTTVHAEAMSVSGAVADMARLRLGYDPRHPSGPSSVIAKISAREGVRLALDQALGMQEREIRFYAEHADQVRLRSPRCVGVGDGTSTPLLLEDLGGLRAGDQAAGLAKEDADRLMDVLAEQHAAFWESPMCEESWLASPTDEAYASMVAQVVNTGVDVLADRYADRAPVEAIKAVEALAPRWRQVIDACAAGPRTVVHNDCRLDNIFFDDDGTPIFVDWQSVGVSRGIHDVANLLAGSMNIEELRQHWESLLSRYHRRLCALGVTDYGWQQCVAHYRQSILFPLGQGIALVGALNRHDGRGLTDPALLRPLLHCHDLNAFDTIDQHPRTMETSC</sequence>
<protein>
    <recommendedName>
        <fullName evidence="1">CHK kinase-like domain-containing protein</fullName>
    </recommendedName>
</protein>
<dbReference type="Pfam" id="PF02958">
    <property type="entry name" value="EcKL"/>
    <property type="match status" value="1"/>
</dbReference>
<dbReference type="SMART" id="SM00587">
    <property type="entry name" value="CHK"/>
    <property type="match status" value="1"/>
</dbReference>
<gene>
    <name evidence="2" type="ORF">BKN37_05800</name>
    <name evidence="3" type="ORF">C1Y40_04454</name>
</gene>
<evidence type="ECO:0000313" key="3">
    <source>
        <dbReference type="EMBL" id="PQM45418.1"/>
    </source>
</evidence>
<reference evidence="3 5" key="2">
    <citation type="journal article" date="2017" name="Int. J. Syst. Evol. Microbiol.">
        <title>Mycobacterium talmoniae sp. nov., a slowly growing mycobacterium isolated from human respiratory samples.</title>
        <authorList>
            <person name="Davidson R.M."/>
            <person name="DeGroote M.A."/>
            <person name="Marola J.L."/>
            <person name="Buss S."/>
            <person name="Jones V."/>
            <person name="McNeil M.R."/>
            <person name="Freifeld A.G."/>
            <person name="Elaine Epperson L."/>
            <person name="Hasan N.A."/>
            <person name="Jackson M."/>
            <person name="Iwen P.C."/>
            <person name="Salfinger M."/>
            <person name="Strong M."/>
        </authorList>
    </citation>
    <scope>NUCLEOTIDE SEQUENCE [LARGE SCALE GENOMIC DNA]</scope>
    <source>
        <strain evidence="3 5">ATCC BAA-2683</strain>
    </source>
</reference>
<evidence type="ECO:0000313" key="5">
    <source>
        <dbReference type="Proteomes" id="UP000238296"/>
    </source>
</evidence>
<evidence type="ECO:0000313" key="2">
    <source>
        <dbReference type="EMBL" id="OHV05457.1"/>
    </source>
</evidence>
<organism evidence="2 4">
    <name type="scientific">Mycobacterium talmoniae</name>
    <dbReference type="NCBI Taxonomy" id="1858794"/>
    <lineage>
        <taxon>Bacteria</taxon>
        <taxon>Bacillati</taxon>
        <taxon>Actinomycetota</taxon>
        <taxon>Actinomycetes</taxon>
        <taxon>Mycobacteriales</taxon>
        <taxon>Mycobacteriaceae</taxon>
        <taxon>Mycobacterium</taxon>
    </lineage>
</organism>
<accession>A0A1S1NMQ5</accession>
<proteinExistence type="predicted"/>
<reference evidence="2 4" key="1">
    <citation type="submission" date="2016-10" db="EMBL/GenBank/DDBJ databases">
        <title>Genome sequence of Mycobacterium talmonii.</title>
        <authorList>
            <person name="Greninger A.L."/>
            <person name="Elliott B."/>
            <person name="Vasireddy S."/>
            <person name="Vasireddy R."/>
        </authorList>
    </citation>
    <scope>NUCLEOTIDE SEQUENCE [LARGE SCALE GENOMIC DNA]</scope>
    <source>
        <strain evidence="2">MO-5499</strain>
        <strain evidence="4">NE-TNMC-100812</strain>
    </source>
</reference>
<comment type="caution">
    <text evidence="2">The sequence shown here is derived from an EMBL/GenBank/DDBJ whole genome shotgun (WGS) entry which is preliminary data.</text>
</comment>
<dbReference type="SUPFAM" id="SSF56112">
    <property type="entry name" value="Protein kinase-like (PK-like)"/>
    <property type="match status" value="1"/>
</dbReference>
<feature type="domain" description="CHK kinase-like" evidence="1">
    <location>
        <begin position="119"/>
        <end position="295"/>
    </location>
</feature>
<reference evidence="3" key="3">
    <citation type="submission" date="2018-01" db="EMBL/GenBank/DDBJ databases">
        <authorList>
            <person name="Gaut B.S."/>
            <person name="Morton B.R."/>
            <person name="Clegg M.T."/>
            <person name="Duvall M.R."/>
        </authorList>
    </citation>
    <scope>NUCLEOTIDE SEQUENCE</scope>
    <source>
        <strain evidence="3">ATCC BAA-2683</strain>
    </source>
</reference>
<dbReference type="InterPro" id="IPR015897">
    <property type="entry name" value="CHK_kinase-like"/>
</dbReference>
<dbReference type="InterPro" id="IPR011009">
    <property type="entry name" value="Kinase-like_dom_sf"/>
</dbReference>
<evidence type="ECO:0000313" key="4">
    <source>
        <dbReference type="Proteomes" id="UP000179734"/>
    </source>
</evidence>
<dbReference type="InterPro" id="IPR004119">
    <property type="entry name" value="EcKL"/>
</dbReference>